<dbReference type="AlphaFoldDB" id="K9VHN6"/>
<dbReference type="Proteomes" id="UP000010478">
    <property type="component" value="Chromosome"/>
</dbReference>
<reference evidence="2 3" key="1">
    <citation type="submission" date="2012-05" db="EMBL/GenBank/DDBJ databases">
        <title>Finished chromosome of genome of Oscillatoria sp. PCC 7112.</title>
        <authorList>
            <consortium name="US DOE Joint Genome Institute"/>
            <person name="Gugger M."/>
            <person name="Coursin T."/>
            <person name="Rippka R."/>
            <person name="Tandeau De Marsac N."/>
            <person name="Huntemann M."/>
            <person name="Wei C.-L."/>
            <person name="Han J."/>
            <person name="Detter J.C."/>
            <person name="Han C."/>
            <person name="Tapia R."/>
            <person name="Davenport K."/>
            <person name="Daligault H."/>
            <person name="Erkkila T."/>
            <person name="Gu W."/>
            <person name="Munk A.C.C."/>
            <person name="Teshima H."/>
            <person name="Xu Y."/>
            <person name="Chain P."/>
            <person name="Chen A."/>
            <person name="Krypides N."/>
            <person name="Mavromatis K."/>
            <person name="Markowitz V."/>
            <person name="Szeto E."/>
            <person name="Ivanova N."/>
            <person name="Mikhailova N."/>
            <person name="Ovchinnikova G."/>
            <person name="Pagani I."/>
            <person name="Pati A."/>
            <person name="Goodwin L."/>
            <person name="Peters L."/>
            <person name="Pitluck S."/>
            <person name="Woyke T."/>
            <person name="Kerfeld C."/>
        </authorList>
    </citation>
    <scope>NUCLEOTIDE SEQUENCE [LARGE SCALE GENOMIC DNA]</scope>
    <source>
        <strain evidence="2 3">PCC 7112</strain>
    </source>
</reference>
<name>K9VHN6_9CYAN</name>
<evidence type="ECO:0000256" key="1">
    <source>
        <dbReference type="SAM" id="MobiDB-lite"/>
    </source>
</evidence>
<evidence type="ECO:0000313" key="3">
    <source>
        <dbReference type="Proteomes" id="UP000010478"/>
    </source>
</evidence>
<keyword evidence="3" id="KW-1185">Reference proteome</keyword>
<dbReference type="HOGENOM" id="CLU_2260934_0_0_3"/>
<dbReference type="STRING" id="179408.Osc7112_3082"/>
<accession>K9VHN6</accession>
<organism evidence="2 3">
    <name type="scientific">Phormidium nigroviride PCC 7112</name>
    <dbReference type="NCBI Taxonomy" id="179408"/>
    <lineage>
        <taxon>Bacteria</taxon>
        <taxon>Bacillati</taxon>
        <taxon>Cyanobacteriota</taxon>
        <taxon>Cyanophyceae</taxon>
        <taxon>Oscillatoriophycideae</taxon>
        <taxon>Oscillatoriales</taxon>
        <taxon>Oscillatoriaceae</taxon>
        <taxon>Phormidium</taxon>
    </lineage>
</organism>
<evidence type="ECO:0000313" key="2">
    <source>
        <dbReference type="EMBL" id="AFZ07476.1"/>
    </source>
</evidence>
<sequence length="103" mass="11798">MRYSAGIPHFFENLCKSLFQSSSDDFSYETGTSVPGGFRENETALPHGGKKEGKERRKKEKFFPLALDKLHFIPSIYLFFCSEIHQGEKSSLQGGIFLPKFWD</sequence>
<dbReference type="EMBL" id="CP003614">
    <property type="protein sequence ID" value="AFZ07476.1"/>
    <property type="molecule type" value="Genomic_DNA"/>
</dbReference>
<gene>
    <name evidence="2" type="ORF">Osc7112_3082</name>
</gene>
<proteinExistence type="predicted"/>
<protein>
    <submittedName>
        <fullName evidence="2">Uncharacterized protein</fullName>
    </submittedName>
</protein>
<feature type="region of interest" description="Disordered" evidence="1">
    <location>
        <begin position="28"/>
        <end position="57"/>
    </location>
</feature>
<dbReference type="KEGG" id="oni:Osc7112_3082"/>